<keyword evidence="1" id="KW-0472">Membrane</keyword>
<gene>
    <name evidence="2" type="ORF">BJY14_006704</name>
</gene>
<feature type="transmembrane region" description="Helical" evidence="1">
    <location>
        <begin position="34"/>
        <end position="54"/>
    </location>
</feature>
<protein>
    <recommendedName>
        <fullName evidence="4">Integral membrane protein</fullName>
    </recommendedName>
</protein>
<feature type="transmembrane region" description="Helical" evidence="1">
    <location>
        <begin position="75"/>
        <end position="93"/>
    </location>
</feature>
<comment type="caution">
    <text evidence="2">The sequence shown here is derived from an EMBL/GenBank/DDBJ whole genome shotgun (WGS) entry which is preliminary data.</text>
</comment>
<feature type="transmembrane region" description="Helical" evidence="1">
    <location>
        <begin position="250"/>
        <end position="267"/>
    </location>
</feature>
<organism evidence="2 3">
    <name type="scientific">Actinomadura luteofluorescens</name>
    <dbReference type="NCBI Taxonomy" id="46163"/>
    <lineage>
        <taxon>Bacteria</taxon>
        <taxon>Bacillati</taxon>
        <taxon>Actinomycetota</taxon>
        <taxon>Actinomycetes</taxon>
        <taxon>Streptosporangiales</taxon>
        <taxon>Thermomonosporaceae</taxon>
        <taxon>Actinomadura</taxon>
    </lineage>
</organism>
<feature type="transmembrane region" description="Helical" evidence="1">
    <location>
        <begin position="186"/>
        <end position="204"/>
    </location>
</feature>
<dbReference type="Proteomes" id="UP000529783">
    <property type="component" value="Unassembled WGS sequence"/>
</dbReference>
<dbReference type="EMBL" id="JACCBA010000001">
    <property type="protein sequence ID" value="NYD50721.1"/>
    <property type="molecule type" value="Genomic_DNA"/>
</dbReference>
<accession>A0A7Y9JJC2</accession>
<feature type="transmembrane region" description="Helical" evidence="1">
    <location>
        <begin position="131"/>
        <end position="148"/>
    </location>
</feature>
<dbReference type="AlphaFoldDB" id="A0A7Y9JJC2"/>
<sequence length="351" mass="37423">MSRLWGALAEALSLICVSAGAAYATRLYPEHSTVVVGALITTLGAVFFSLATRLPRGRVRRQRAKVRWNRRQWKWVLVLLIPSIFQGQIHQAALERVDVGTLMTVMTLGALSLATWRLVSAPRRSGRWLHALWFVIGLVGVAMLTRPFTGGTGALGLVLTGVAALIGVNGTIASGKLTEMGTLHRVVELNCWAGACLIGVPVLVLTDEDWVTWSVLSTVAVTSLLNMIANKLHVRAFDLVRSDDGLISTVKCVNPVLACLVGVVVGTGGSPGLTGWIGAVLVVGASLAAFRAFHRLGLHAVAQTVKGAVWKEPPPEAAPNGGGWGGISPSGVWLRSVWKPDDHGPWKYKFA</sequence>
<proteinExistence type="predicted"/>
<evidence type="ECO:0000313" key="3">
    <source>
        <dbReference type="Proteomes" id="UP000529783"/>
    </source>
</evidence>
<reference evidence="2 3" key="1">
    <citation type="submission" date="2020-07" db="EMBL/GenBank/DDBJ databases">
        <title>Sequencing the genomes of 1000 actinobacteria strains.</title>
        <authorList>
            <person name="Klenk H.-P."/>
        </authorList>
    </citation>
    <scope>NUCLEOTIDE SEQUENCE [LARGE SCALE GENOMIC DNA]</scope>
    <source>
        <strain evidence="2 3">DSM 40398</strain>
    </source>
</reference>
<evidence type="ECO:0008006" key="4">
    <source>
        <dbReference type="Google" id="ProtNLM"/>
    </source>
</evidence>
<feature type="transmembrane region" description="Helical" evidence="1">
    <location>
        <begin position="210"/>
        <end position="229"/>
    </location>
</feature>
<keyword evidence="3" id="KW-1185">Reference proteome</keyword>
<name>A0A7Y9JJC2_9ACTN</name>
<keyword evidence="1" id="KW-0812">Transmembrane</keyword>
<feature type="transmembrane region" description="Helical" evidence="1">
    <location>
        <begin position="154"/>
        <end position="174"/>
    </location>
</feature>
<feature type="transmembrane region" description="Helical" evidence="1">
    <location>
        <begin position="99"/>
        <end position="119"/>
    </location>
</feature>
<dbReference type="RefSeq" id="WP_179847234.1">
    <property type="nucleotide sequence ID" value="NZ_JACCBA010000001.1"/>
</dbReference>
<feature type="transmembrane region" description="Helical" evidence="1">
    <location>
        <begin position="273"/>
        <end position="293"/>
    </location>
</feature>
<evidence type="ECO:0000313" key="2">
    <source>
        <dbReference type="EMBL" id="NYD50721.1"/>
    </source>
</evidence>
<evidence type="ECO:0000256" key="1">
    <source>
        <dbReference type="SAM" id="Phobius"/>
    </source>
</evidence>
<keyword evidence="1" id="KW-1133">Transmembrane helix</keyword>